<dbReference type="InterPro" id="IPR011611">
    <property type="entry name" value="PfkB_dom"/>
</dbReference>
<gene>
    <name evidence="4" type="ORF">EPD83_005820</name>
</gene>
<dbReference type="SUPFAM" id="SSF53613">
    <property type="entry name" value="Ribokinase-like"/>
    <property type="match status" value="1"/>
</dbReference>
<dbReference type="Pfam" id="PF00294">
    <property type="entry name" value="PfkB"/>
    <property type="match status" value="1"/>
</dbReference>
<keyword evidence="5" id="KW-1185">Reference proteome</keyword>
<keyword evidence="2 4" id="KW-0418">Kinase</keyword>
<dbReference type="Gene3D" id="3.40.1190.20">
    <property type="match status" value="1"/>
</dbReference>
<dbReference type="InterPro" id="IPR029056">
    <property type="entry name" value="Ribokinase-like"/>
</dbReference>
<dbReference type="PROSITE" id="PS00584">
    <property type="entry name" value="PFKB_KINASES_2"/>
    <property type="match status" value="1"/>
</dbReference>
<organism evidence="4 5">
    <name type="scientific">Phycicoccus flavus</name>
    <dbReference type="NCBI Taxonomy" id="2502783"/>
    <lineage>
        <taxon>Bacteria</taxon>
        <taxon>Bacillati</taxon>
        <taxon>Actinomycetota</taxon>
        <taxon>Actinomycetes</taxon>
        <taxon>Micrococcales</taxon>
        <taxon>Intrasporangiaceae</taxon>
        <taxon>Phycicoccus</taxon>
    </lineage>
</organism>
<accession>A0A8T6R1R6</accession>
<dbReference type="RefSeq" id="WP_164896453.1">
    <property type="nucleotide sequence ID" value="NZ_SAYU02000013.1"/>
</dbReference>
<proteinExistence type="predicted"/>
<evidence type="ECO:0000259" key="3">
    <source>
        <dbReference type="Pfam" id="PF00294"/>
    </source>
</evidence>
<keyword evidence="1" id="KW-0808">Transferase</keyword>
<evidence type="ECO:0000256" key="1">
    <source>
        <dbReference type="ARBA" id="ARBA00022679"/>
    </source>
</evidence>
<feature type="domain" description="Carbohydrate kinase PfkB" evidence="3">
    <location>
        <begin position="7"/>
        <end position="303"/>
    </location>
</feature>
<dbReference type="AlphaFoldDB" id="A0A8T6R1R6"/>
<protein>
    <submittedName>
        <fullName evidence="4">Carbohydrate kinase</fullName>
    </submittedName>
</protein>
<evidence type="ECO:0000313" key="4">
    <source>
        <dbReference type="EMBL" id="NHA67573.1"/>
    </source>
</evidence>
<comment type="caution">
    <text evidence="4">The sequence shown here is derived from an EMBL/GenBank/DDBJ whole genome shotgun (WGS) entry which is preliminary data.</text>
</comment>
<evidence type="ECO:0000313" key="5">
    <source>
        <dbReference type="Proteomes" id="UP000287866"/>
    </source>
</evidence>
<reference evidence="4" key="1">
    <citation type="submission" date="2020-03" db="EMBL/GenBank/DDBJ databases">
        <title>Phycicoccus flavus sp. nov., a novel endophytic actinobacterium isolated from branch of Kandelia candel.</title>
        <authorList>
            <person name="Tuo L."/>
        </authorList>
    </citation>
    <scope>NUCLEOTIDE SEQUENCE</scope>
    <source>
        <strain evidence="4">CMS6Z-2</strain>
    </source>
</reference>
<evidence type="ECO:0000256" key="2">
    <source>
        <dbReference type="ARBA" id="ARBA00022777"/>
    </source>
</evidence>
<dbReference type="PANTHER" id="PTHR10584:SF166">
    <property type="entry name" value="RIBOKINASE"/>
    <property type="match status" value="1"/>
</dbReference>
<dbReference type="PROSITE" id="PS00583">
    <property type="entry name" value="PFKB_KINASES_1"/>
    <property type="match status" value="1"/>
</dbReference>
<name>A0A8T6R1R6_9MICO</name>
<sequence>MPEPVRVVVVGGAVLDAKVRTAGEPVLGTSNPGTATSGVGGVGRNVAENLARLGSPTVLVAAVGDDVAGRTVRARTAAAGVDVDHLVTTGLPTGTYTAVLDHRGDLLLAVADMRATDELGTGDLAVVPALLAGAGLLVLDGNLDVTVLRALLREADEAGVPVVLEPVSVAKATAAAPALDDGRPVHTVTPNADELAALTGLPVPDSVADVRAAAEVLHARGVERVWVRRGARGSLLSVRTPDGPPRAVLVAAPTTDVVDVTGAGDAMTAGYVHSLLAGADVVEAARFGQVLAALTCASPDTVRPDLTAALVADRLTPTEPTTEELPG</sequence>
<dbReference type="PANTHER" id="PTHR10584">
    <property type="entry name" value="SUGAR KINASE"/>
    <property type="match status" value="1"/>
</dbReference>
<dbReference type="GO" id="GO:0016301">
    <property type="term" value="F:kinase activity"/>
    <property type="evidence" value="ECO:0007669"/>
    <property type="project" value="UniProtKB-KW"/>
</dbReference>
<dbReference type="EMBL" id="SAYU02000013">
    <property type="protein sequence ID" value="NHA67573.1"/>
    <property type="molecule type" value="Genomic_DNA"/>
</dbReference>
<dbReference type="CDD" id="cd01941">
    <property type="entry name" value="YeiC_kinase_like"/>
    <property type="match status" value="1"/>
</dbReference>
<dbReference type="InterPro" id="IPR002173">
    <property type="entry name" value="Carboh/pur_kinase_PfkB_CS"/>
</dbReference>
<dbReference type="Proteomes" id="UP000287866">
    <property type="component" value="Unassembled WGS sequence"/>
</dbReference>